<reference evidence="1 2" key="1">
    <citation type="submission" date="2024-05" db="EMBL/GenBank/DDBJ databases">
        <authorList>
            <person name="Wallberg A."/>
        </authorList>
    </citation>
    <scope>NUCLEOTIDE SEQUENCE [LARGE SCALE GENOMIC DNA]</scope>
</reference>
<proteinExistence type="predicted"/>
<dbReference type="EMBL" id="CAXKWB010044482">
    <property type="protein sequence ID" value="CAL4160744.1"/>
    <property type="molecule type" value="Genomic_DNA"/>
</dbReference>
<dbReference type="PANTHER" id="PTHR46241:SF1">
    <property type="entry name" value="OUTER DYNEIN ARM-DOCKING COMPLEX SUBUNIT 2"/>
    <property type="match status" value="1"/>
</dbReference>
<accession>A0AAV2S7V5</accession>
<dbReference type="InterPro" id="IPR016024">
    <property type="entry name" value="ARM-type_fold"/>
</dbReference>
<dbReference type="Gene3D" id="1.25.10.10">
    <property type="entry name" value="Leucine-rich Repeat Variant"/>
    <property type="match status" value="1"/>
</dbReference>
<dbReference type="InterPro" id="IPR011989">
    <property type="entry name" value="ARM-like"/>
</dbReference>
<comment type="caution">
    <text evidence="1">The sequence shown here is derived from an EMBL/GenBank/DDBJ whole genome shotgun (WGS) entry which is preliminary data.</text>
</comment>
<sequence>YLKVGDATCTVIALVGLKDCNLHQETSQLAVRHVGGIEVLLNILRTNNLKCNVGALQVLGAVCGHVSTRAAVHQLGGLQILQALVGHSEVEVRGLAAAALARVCSMKAARA</sequence>
<dbReference type="Proteomes" id="UP001497623">
    <property type="component" value="Unassembled WGS sequence"/>
</dbReference>
<evidence type="ECO:0000313" key="1">
    <source>
        <dbReference type="EMBL" id="CAL4160744.1"/>
    </source>
</evidence>
<gene>
    <name evidence="1" type="ORF">MNOR_LOCUS32539</name>
</gene>
<feature type="non-terminal residue" evidence="1">
    <location>
        <position position="111"/>
    </location>
</feature>
<protein>
    <submittedName>
        <fullName evidence="1">Uncharacterized protein</fullName>
    </submittedName>
</protein>
<dbReference type="PANTHER" id="PTHR46241">
    <property type="entry name" value="ARMADILLO REPEAT-CONTAINING PROTEIN 4 ARMC4"/>
    <property type="match status" value="1"/>
</dbReference>
<feature type="non-terminal residue" evidence="1">
    <location>
        <position position="1"/>
    </location>
</feature>
<evidence type="ECO:0000313" key="2">
    <source>
        <dbReference type="Proteomes" id="UP001497623"/>
    </source>
</evidence>
<keyword evidence="2" id="KW-1185">Reference proteome</keyword>
<organism evidence="1 2">
    <name type="scientific">Meganyctiphanes norvegica</name>
    <name type="common">Northern krill</name>
    <name type="synonym">Thysanopoda norvegica</name>
    <dbReference type="NCBI Taxonomy" id="48144"/>
    <lineage>
        <taxon>Eukaryota</taxon>
        <taxon>Metazoa</taxon>
        <taxon>Ecdysozoa</taxon>
        <taxon>Arthropoda</taxon>
        <taxon>Crustacea</taxon>
        <taxon>Multicrustacea</taxon>
        <taxon>Malacostraca</taxon>
        <taxon>Eumalacostraca</taxon>
        <taxon>Eucarida</taxon>
        <taxon>Euphausiacea</taxon>
        <taxon>Euphausiidae</taxon>
        <taxon>Meganyctiphanes</taxon>
    </lineage>
</organism>
<dbReference type="AlphaFoldDB" id="A0AAV2S7V5"/>
<dbReference type="SUPFAM" id="SSF48371">
    <property type="entry name" value="ARM repeat"/>
    <property type="match status" value="1"/>
</dbReference>
<name>A0AAV2S7V5_MEGNR</name>